<sequence length="89" mass="9528">MPSEGPFCTVAPLWFASAGGLANPIPLSALVVTQDSHMNTNVFYSKTNSCSGTHQVPGIVVNSQRRCYDRPKNVILGTINEPPPGQLKC</sequence>
<dbReference type="Proteomes" id="UP000790709">
    <property type="component" value="Unassembled WGS sequence"/>
</dbReference>
<evidence type="ECO:0000313" key="2">
    <source>
        <dbReference type="Proteomes" id="UP000790709"/>
    </source>
</evidence>
<reference evidence="1" key="1">
    <citation type="journal article" date="2021" name="New Phytol.">
        <title>Evolutionary innovations through gain and loss of genes in the ectomycorrhizal Boletales.</title>
        <authorList>
            <person name="Wu G."/>
            <person name="Miyauchi S."/>
            <person name="Morin E."/>
            <person name="Kuo A."/>
            <person name="Drula E."/>
            <person name="Varga T."/>
            <person name="Kohler A."/>
            <person name="Feng B."/>
            <person name="Cao Y."/>
            <person name="Lipzen A."/>
            <person name="Daum C."/>
            <person name="Hundley H."/>
            <person name="Pangilinan J."/>
            <person name="Johnson J."/>
            <person name="Barry K."/>
            <person name="LaButti K."/>
            <person name="Ng V."/>
            <person name="Ahrendt S."/>
            <person name="Min B."/>
            <person name="Choi I.G."/>
            <person name="Park H."/>
            <person name="Plett J.M."/>
            <person name="Magnuson J."/>
            <person name="Spatafora J.W."/>
            <person name="Nagy L.G."/>
            <person name="Henrissat B."/>
            <person name="Grigoriev I.V."/>
            <person name="Yang Z.L."/>
            <person name="Xu J."/>
            <person name="Martin F.M."/>
        </authorList>
    </citation>
    <scope>NUCLEOTIDE SEQUENCE</scope>
    <source>
        <strain evidence="1">KUC20120723A-06</strain>
    </source>
</reference>
<accession>A0ACB8AYK4</accession>
<comment type="caution">
    <text evidence="1">The sequence shown here is derived from an EMBL/GenBank/DDBJ whole genome shotgun (WGS) entry which is preliminary data.</text>
</comment>
<dbReference type="EMBL" id="MU266780">
    <property type="protein sequence ID" value="KAH7918487.1"/>
    <property type="molecule type" value="Genomic_DNA"/>
</dbReference>
<keyword evidence="2" id="KW-1185">Reference proteome</keyword>
<gene>
    <name evidence="1" type="ORF">BV22DRAFT_907250</name>
</gene>
<proteinExistence type="predicted"/>
<protein>
    <submittedName>
        <fullName evidence="1">Uncharacterized protein</fullName>
    </submittedName>
</protein>
<evidence type="ECO:0000313" key="1">
    <source>
        <dbReference type="EMBL" id="KAH7918487.1"/>
    </source>
</evidence>
<organism evidence="1 2">
    <name type="scientific">Leucogyrophana mollusca</name>
    <dbReference type="NCBI Taxonomy" id="85980"/>
    <lineage>
        <taxon>Eukaryota</taxon>
        <taxon>Fungi</taxon>
        <taxon>Dikarya</taxon>
        <taxon>Basidiomycota</taxon>
        <taxon>Agaricomycotina</taxon>
        <taxon>Agaricomycetes</taxon>
        <taxon>Agaricomycetidae</taxon>
        <taxon>Boletales</taxon>
        <taxon>Boletales incertae sedis</taxon>
        <taxon>Leucogyrophana</taxon>
    </lineage>
</organism>
<name>A0ACB8AYK4_9AGAM</name>